<keyword evidence="5" id="KW-1185">Reference proteome</keyword>
<dbReference type="PRINTS" id="PR00837">
    <property type="entry name" value="V5TPXLIKE"/>
</dbReference>
<name>A0ABN8WH64_SACUV</name>
<evidence type="ECO:0000256" key="2">
    <source>
        <dbReference type="SAM" id="SignalP"/>
    </source>
</evidence>
<keyword evidence="2" id="KW-0732">Signal</keyword>
<feature type="chain" id="PRO_5045195692" description="SCP domain-containing protein" evidence="2">
    <location>
        <begin position="19"/>
        <end position="360"/>
    </location>
</feature>
<evidence type="ECO:0000313" key="5">
    <source>
        <dbReference type="Proteomes" id="UP001162085"/>
    </source>
</evidence>
<feature type="region of interest" description="Disordered" evidence="1">
    <location>
        <begin position="115"/>
        <end position="225"/>
    </location>
</feature>
<gene>
    <name evidence="4" type="primary">SUVZ11G2250</name>
    <name evidence="4" type="ORF">SUVZ_11G2250</name>
</gene>
<dbReference type="CDD" id="cd05384">
    <property type="entry name" value="CAP_PRY1-like"/>
    <property type="match status" value="1"/>
</dbReference>
<reference evidence="4" key="1">
    <citation type="submission" date="2022-10" db="EMBL/GenBank/DDBJ databases">
        <authorList>
            <person name="Byrne P K."/>
        </authorList>
    </citation>
    <scope>NUCLEOTIDE SEQUENCE</scope>
    <source>
        <strain evidence="4">ZP964</strain>
    </source>
</reference>
<dbReference type="Proteomes" id="UP001162085">
    <property type="component" value="Chromosome 11"/>
</dbReference>
<dbReference type="Gene3D" id="3.40.33.10">
    <property type="entry name" value="CAP"/>
    <property type="match status" value="1"/>
</dbReference>
<dbReference type="InterPro" id="IPR001283">
    <property type="entry name" value="CRISP-related"/>
</dbReference>
<evidence type="ECO:0000256" key="1">
    <source>
        <dbReference type="SAM" id="MobiDB-lite"/>
    </source>
</evidence>
<dbReference type="EMBL" id="OX365938">
    <property type="protein sequence ID" value="CAI4046507.1"/>
    <property type="molecule type" value="Genomic_DNA"/>
</dbReference>
<dbReference type="InterPro" id="IPR018244">
    <property type="entry name" value="Allrgn_V5/Tpx1_CS"/>
</dbReference>
<feature type="domain" description="SCP" evidence="3">
    <location>
        <begin position="222"/>
        <end position="350"/>
    </location>
</feature>
<evidence type="ECO:0000313" key="4">
    <source>
        <dbReference type="EMBL" id="CAI4046507.1"/>
    </source>
</evidence>
<dbReference type="SMART" id="SM00198">
    <property type="entry name" value="SCP"/>
    <property type="match status" value="1"/>
</dbReference>
<feature type="compositionally biased region" description="Polar residues" evidence="1">
    <location>
        <begin position="115"/>
        <end position="128"/>
    </location>
</feature>
<evidence type="ECO:0000259" key="3">
    <source>
        <dbReference type="SMART" id="SM00198"/>
    </source>
</evidence>
<sequence>MKLSKVSLLAASASVALSVPVAVTVTQHVHEAATVMVQGIVYVENGQTLTSLVTEGFPTRPARAATATASAPIVVANAQVGSVAPSATQDGTAVVESSVSAQIQVLTTVSTIKSVQTTQQADQNDVTLSSSSSATQSATAVTPTTTVTPSTTTSTTPSTTTSTTPSTTTSATPSTTTSATPSTTTSATPSTTTTPTTTSTVAPSSTSTQSTASATQSSSSSDFATSMVNEHNTKRALHKDTGSLTWSDTLATYAQNYADSYDCSGTLTHSGGAYGENLALGYGTTASVDAWYNEISSYDYSNPGFTEDAGHFTQVVWKGTSQVGCGLKSCGGQWGDYVICSYQNPGNYIGEFADNVMPLA</sequence>
<dbReference type="Pfam" id="PF00188">
    <property type="entry name" value="CAP"/>
    <property type="match status" value="1"/>
</dbReference>
<accession>A0ABN8WH64</accession>
<dbReference type="PANTHER" id="PTHR10334">
    <property type="entry name" value="CYSTEINE-RICH SECRETORY PROTEIN-RELATED"/>
    <property type="match status" value="1"/>
</dbReference>
<dbReference type="InterPro" id="IPR035940">
    <property type="entry name" value="CAP_sf"/>
</dbReference>
<feature type="compositionally biased region" description="Low complexity" evidence="1">
    <location>
        <begin position="129"/>
        <end position="221"/>
    </location>
</feature>
<organism evidence="4 5">
    <name type="scientific">Saccharomyces uvarum</name>
    <name type="common">Yeast</name>
    <name type="synonym">Saccharomyces bayanus var. uvarum</name>
    <dbReference type="NCBI Taxonomy" id="230603"/>
    <lineage>
        <taxon>Eukaryota</taxon>
        <taxon>Fungi</taxon>
        <taxon>Dikarya</taxon>
        <taxon>Ascomycota</taxon>
        <taxon>Saccharomycotina</taxon>
        <taxon>Saccharomycetes</taxon>
        <taxon>Saccharomycetales</taxon>
        <taxon>Saccharomycetaceae</taxon>
        <taxon>Saccharomyces</taxon>
    </lineage>
</organism>
<feature type="signal peptide" evidence="2">
    <location>
        <begin position="1"/>
        <end position="18"/>
    </location>
</feature>
<dbReference type="SUPFAM" id="SSF55797">
    <property type="entry name" value="PR-1-like"/>
    <property type="match status" value="1"/>
</dbReference>
<proteinExistence type="predicted"/>
<dbReference type="PROSITE" id="PS01009">
    <property type="entry name" value="CRISP_1"/>
    <property type="match status" value="1"/>
</dbReference>
<dbReference type="InterPro" id="IPR014044">
    <property type="entry name" value="CAP_dom"/>
</dbReference>
<protein>
    <recommendedName>
        <fullName evidence="3">SCP domain-containing protein</fullName>
    </recommendedName>
</protein>